<sequence>MSTEPFRISEGSALHADDPDPLRQYWYTADDLVDTFGYRRDALEGLFGEATPGPGGLVGWTTSVVWKIESEVIVPAVELLESSFRDQESIDLTVYRSSAG</sequence>
<reference evidence="1 2" key="1">
    <citation type="submission" date="2020-03" db="EMBL/GenBank/DDBJ databases">
        <title>Screen low temperature-resistant strains for efficient degradation of petroleum hydrocarbons under the low temperature.</title>
        <authorList>
            <person name="Wang Y."/>
            <person name="Chen J."/>
        </authorList>
    </citation>
    <scope>NUCLEOTIDE SEQUENCE [LARGE SCALE GENOMIC DNA]</scope>
    <source>
        <strain evidence="1 2">KB1</strain>
        <plasmid evidence="1 2">plas1</plasmid>
    </source>
</reference>
<name>A0A6G9D3N6_RHOER</name>
<dbReference type="RefSeq" id="WP_054827418.1">
    <property type="nucleotide sequence ID" value="NZ_CP050125.1"/>
</dbReference>
<dbReference type="AlphaFoldDB" id="A0A6G9D3N6"/>
<gene>
    <name evidence="1" type="ORF">G9444_6650</name>
</gene>
<proteinExistence type="predicted"/>
<keyword evidence="1" id="KW-0614">Plasmid</keyword>
<evidence type="ECO:0000313" key="2">
    <source>
        <dbReference type="Proteomes" id="UP000502345"/>
    </source>
</evidence>
<accession>A0A6G9D3N6</accession>
<geneLocation type="plasmid" evidence="1 2">
    <name>plas1</name>
</geneLocation>
<organism evidence="1 2">
    <name type="scientific">Rhodococcus erythropolis</name>
    <name type="common">Arthrobacter picolinophilus</name>
    <dbReference type="NCBI Taxonomy" id="1833"/>
    <lineage>
        <taxon>Bacteria</taxon>
        <taxon>Bacillati</taxon>
        <taxon>Actinomycetota</taxon>
        <taxon>Actinomycetes</taxon>
        <taxon>Mycobacteriales</taxon>
        <taxon>Nocardiaceae</taxon>
        <taxon>Rhodococcus</taxon>
        <taxon>Rhodococcus erythropolis group</taxon>
    </lineage>
</organism>
<dbReference type="EMBL" id="CP050125">
    <property type="protein sequence ID" value="QIP43893.1"/>
    <property type="molecule type" value="Genomic_DNA"/>
</dbReference>
<dbReference type="Proteomes" id="UP000502345">
    <property type="component" value="Plasmid plas1"/>
</dbReference>
<protein>
    <submittedName>
        <fullName evidence="1">Uncharacterized protein</fullName>
    </submittedName>
</protein>
<evidence type="ECO:0000313" key="1">
    <source>
        <dbReference type="EMBL" id="QIP43893.1"/>
    </source>
</evidence>